<dbReference type="FunFam" id="2.60.40.2240:FF:000001">
    <property type="entry name" value="acyl-coenzyme A thioesterase 4"/>
    <property type="match status" value="1"/>
</dbReference>
<evidence type="ECO:0000313" key="6">
    <source>
        <dbReference type="Proteomes" id="UP001066276"/>
    </source>
</evidence>
<keyword evidence="2" id="KW-0276">Fatty acid metabolism</keyword>
<evidence type="ECO:0000259" key="4">
    <source>
        <dbReference type="Pfam" id="PF08840"/>
    </source>
</evidence>
<dbReference type="Pfam" id="PF08840">
    <property type="entry name" value="BAAT_C"/>
    <property type="match status" value="1"/>
</dbReference>
<feature type="domain" description="Acyl-CoA thioester hydrolase/bile acid-CoA amino acid N-acetyltransferase" evidence="3">
    <location>
        <begin position="121"/>
        <end position="250"/>
    </location>
</feature>
<reference evidence="5" key="1">
    <citation type="journal article" date="2022" name="bioRxiv">
        <title>Sequencing and chromosome-scale assembly of the giantPleurodeles waltlgenome.</title>
        <authorList>
            <person name="Brown T."/>
            <person name="Elewa A."/>
            <person name="Iarovenko S."/>
            <person name="Subramanian E."/>
            <person name="Araus A.J."/>
            <person name="Petzold A."/>
            <person name="Susuki M."/>
            <person name="Suzuki K.-i.T."/>
            <person name="Hayashi T."/>
            <person name="Toyoda A."/>
            <person name="Oliveira C."/>
            <person name="Osipova E."/>
            <person name="Leigh N.D."/>
            <person name="Simon A."/>
            <person name="Yun M.H."/>
        </authorList>
    </citation>
    <scope>NUCLEOTIDE SEQUENCE</scope>
    <source>
        <strain evidence="5">20211129_DDA</strain>
        <tissue evidence="5">Liver</tissue>
    </source>
</reference>
<dbReference type="PANTHER" id="PTHR10824">
    <property type="entry name" value="ACYL-COENZYME A THIOESTERASE-RELATED"/>
    <property type="match status" value="1"/>
</dbReference>
<proteinExistence type="inferred from homology"/>
<dbReference type="GO" id="GO:0047617">
    <property type="term" value="F:fatty acyl-CoA hydrolase activity"/>
    <property type="evidence" value="ECO:0007669"/>
    <property type="project" value="TreeGrafter"/>
</dbReference>
<feature type="domain" description="BAAT/Acyl-CoA thioester hydrolase C-terminal" evidence="4">
    <location>
        <begin position="312"/>
        <end position="521"/>
    </location>
</feature>
<dbReference type="GO" id="GO:0006637">
    <property type="term" value="P:acyl-CoA metabolic process"/>
    <property type="evidence" value="ECO:0007669"/>
    <property type="project" value="TreeGrafter"/>
</dbReference>
<dbReference type="AlphaFoldDB" id="A0AAV7SXL1"/>
<keyword evidence="6" id="KW-1185">Reference proteome</keyword>
<comment type="similarity">
    <text evidence="1">Belongs to the C/M/P thioester hydrolase family.</text>
</comment>
<dbReference type="InterPro" id="IPR014940">
    <property type="entry name" value="BAAT_C"/>
</dbReference>
<protein>
    <submittedName>
        <fullName evidence="5">Uncharacterized protein</fullName>
    </submittedName>
</protein>
<organism evidence="5 6">
    <name type="scientific">Pleurodeles waltl</name>
    <name type="common">Iberian ribbed newt</name>
    <dbReference type="NCBI Taxonomy" id="8319"/>
    <lineage>
        <taxon>Eukaryota</taxon>
        <taxon>Metazoa</taxon>
        <taxon>Chordata</taxon>
        <taxon>Craniata</taxon>
        <taxon>Vertebrata</taxon>
        <taxon>Euteleostomi</taxon>
        <taxon>Amphibia</taxon>
        <taxon>Batrachia</taxon>
        <taxon>Caudata</taxon>
        <taxon>Salamandroidea</taxon>
        <taxon>Salamandridae</taxon>
        <taxon>Pleurodelinae</taxon>
        <taxon>Pleurodeles</taxon>
    </lineage>
</organism>
<dbReference type="Pfam" id="PF04775">
    <property type="entry name" value="Bile_Hydr_Trans"/>
    <property type="match status" value="1"/>
</dbReference>
<dbReference type="Gene3D" id="3.40.50.1820">
    <property type="entry name" value="alpha/beta hydrolase"/>
    <property type="match status" value="1"/>
</dbReference>
<dbReference type="FunFam" id="3.40.50.1820:FF:000024">
    <property type="entry name" value="acyl-coenzyme A thioesterase 4"/>
    <property type="match status" value="1"/>
</dbReference>
<dbReference type="InterPro" id="IPR029058">
    <property type="entry name" value="AB_hydrolase_fold"/>
</dbReference>
<dbReference type="GO" id="GO:0006631">
    <property type="term" value="P:fatty acid metabolic process"/>
    <property type="evidence" value="ECO:0007669"/>
    <property type="project" value="UniProtKB-KW"/>
</dbReference>
<dbReference type="InterPro" id="IPR042490">
    <property type="entry name" value="Thio_Ohase/BAAT_N"/>
</dbReference>
<evidence type="ECO:0000259" key="3">
    <source>
        <dbReference type="Pfam" id="PF04775"/>
    </source>
</evidence>
<dbReference type="Proteomes" id="UP001066276">
    <property type="component" value="Chromosome 4_1"/>
</dbReference>
<accession>A0AAV7SXL1</accession>
<evidence type="ECO:0000256" key="2">
    <source>
        <dbReference type="ARBA" id="ARBA00022832"/>
    </source>
</evidence>
<keyword evidence="2" id="KW-0443">Lipid metabolism</keyword>
<gene>
    <name evidence="5" type="ORF">NDU88_000864</name>
</gene>
<comment type="caution">
    <text evidence="5">The sequence shown here is derived from an EMBL/GenBank/DDBJ whole genome shotgun (WGS) entry which is preliminary data.</text>
</comment>
<dbReference type="PANTHER" id="PTHR10824:SF18">
    <property type="entry name" value="BILE ACID-COA:AMINO ACID N-ACYLTRANSFERASE"/>
    <property type="match status" value="1"/>
</dbReference>
<evidence type="ECO:0000313" key="5">
    <source>
        <dbReference type="EMBL" id="KAJ1168952.1"/>
    </source>
</evidence>
<dbReference type="SUPFAM" id="SSF53474">
    <property type="entry name" value="alpha/beta-Hydrolases"/>
    <property type="match status" value="1"/>
</dbReference>
<name>A0AAV7SXL1_PLEWA</name>
<evidence type="ECO:0000256" key="1">
    <source>
        <dbReference type="ARBA" id="ARBA00006538"/>
    </source>
</evidence>
<dbReference type="InterPro" id="IPR006862">
    <property type="entry name" value="Thio_Ohase/aa_AcTrfase"/>
</dbReference>
<sequence>MGQLVLAKESAVAFFSRGIITALSHESGTIPDDREELQSSGRTEVTVEEELFTGEECRGESEDIALSVVGDTAGALSLCDPHSSSGRDLDPDASKPKQGEALCILSAMVQVAVTPLVSLADEPVKICISGLKPNQLVTIRASLKDDKGFPFHSKAFYRGDAAGEVDLERTEATGGDFQGLLPMGLLWALQSMKPFHRLIKRDIVGSPLQITLDVYDSLQFEPAPASQPVASKVFEKWFVAPGVQRIQIREGRLRGALYLPPGEGPFPGVIDMFGGVGGLVEFRSGLLASRGFASLALAYFGYDDLPRVLNEVDLEYFEEAADFLIKHPKVLGPGVGVIAVSKGAEIALAMATFLKQVKATVWINGLNAMNGTPLRYRDLHMPCIPYSGGEILLTDSGAMDTRYVFGDPRAPEYKDFAFPVEKATGNILFVIGGKDQSCNSKMYADEAMERLKQHGKQNVRILFYPDAGHLIEPPSSPFCCMSTSPGVPLPMMWGGELVAHAKAQEHSWQEIQRFFCLHLGQAITGVCNFPNLTPL</sequence>
<dbReference type="Gene3D" id="2.60.40.2240">
    <property type="entry name" value="Acyl-CoA thioester hydrolase/BAAT N-terminal domain"/>
    <property type="match status" value="1"/>
</dbReference>
<dbReference type="EMBL" id="JANPWB010000007">
    <property type="protein sequence ID" value="KAJ1168952.1"/>
    <property type="molecule type" value="Genomic_DNA"/>
</dbReference>